<protein>
    <submittedName>
        <fullName evidence="2">Uncharacterized protein</fullName>
    </submittedName>
</protein>
<accession>A0A8K0SXJ3</accession>
<evidence type="ECO:0000313" key="3">
    <source>
        <dbReference type="Proteomes" id="UP000813444"/>
    </source>
</evidence>
<feature type="region of interest" description="Disordered" evidence="1">
    <location>
        <begin position="258"/>
        <end position="299"/>
    </location>
</feature>
<reference evidence="2" key="1">
    <citation type="journal article" date="2021" name="Nat. Commun.">
        <title>Genetic determinants of endophytism in the Arabidopsis root mycobiome.</title>
        <authorList>
            <person name="Mesny F."/>
            <person name="Miyauchi S."/>
            <person name="Thiergart T."/>
            <person name="Pickel B."/>
            <person name="Atanasova L."/>
            <person name="Karlsson M."/>
            <person name="Huettel B."/>
            <person name="Barry K.W."/>
            <person name="Haridas S."/>
            <person name="Chen C."/>
            <person name="Bauer D."/>
            <person name="Andreopoulos W."/>
            <person name="Pangilinan J."/>
            <person name="LaButti K."/>
            <person name="Riley R."/>
            <person name="Lipzen A."/>
            <person name="Clum A."/>
            <person name="Drula E."/>
            <person name="Henrissat B."/>
            <person name="Kohler A."/>
            <person name="Grigoriev I.V."/>
            <person name="Martin F.M."/>
            <person name="Hacquard S."/>
        </authorList>
    </citation>
    <scope>NUCLEOTIDE SEQUENCE</scope>
    <source>
        <strain evidence="2">MPI-CAGE-CH-0235</strain>
    </source>
</reference>
<feature type="region of interest" description="Disordered" evidence="1">
    <location>
        <begin position="17"/>
        <end position="42"/>
    </location>
</feature>
<feature type="compositionally biased region" description="Polar residues" evidence="1">
    <location>
        <begin position="277"/>
        <end position="299"/>
    </location>
</feature>
<gene>
    <name evidence="2" type="ORF">B0I35DRAFT_220460</name>
</gene>
<dbReference type="AlphaFoldDB" id="A0A8K0SXJ3"/>
<keyword evidence="3" id="KW-1185">Reference proteome</keyword>
<comment type="caution">
    <text evidence="2">The sequence shown here is derived from an EMBL/GenBank/DDBJ whole genome shotgun (WGS) entry which is preliminary data.</text>
</comment>
<dbReference type="EMBL" id="JAGPNK010000006">
    <property type="protein sequence ID" value="KAH7319785.1"/>
    <property type="molecule type" value="Genomic_DNA"/>
</dbReference>
<proteinExistence type="predicted"/>
<sequence length="299" mass="32561">MFLPRFVEQRASRIPTCPTCGAGQESEGAQSPTAHPRRKRSLPGSRLFSSELYVHVTSHNLLTLPQESPYCQHPVRECRHGLQPKDFLGMIPRCDKGRKYRSDGLLSGPLLCQNLQQLPLPPRRRLITQAGLLMAALPETPAPPTTPLSADPTARSCFCFCQRDSSFSPSPQASAANVQLHHLLYLCRTNSGFRFHCHTISFPLHLHACAPTPAMRRYEWSRAMQPIGGEHGQPGLLGPRLSPCLSLSVIPTPNPSELPLVGSSSVPDASSPSGFSTTCEKPASSTTLPSHFLGQSSNT</sequence>
<evidence type="ECO:0000256" key="1">
    <source>
        <dbReference type="SAM" id="MobiDB-lite"/>
    </source>
</evidence>
<dbReference type="Proteomes" id="UP000813444">
    <property type="component" value="Unassembled WGS sequence"/>
</dbReference>
<feature type="compositionally biased region" description="Low complexity" evidence="1">
    <location>
        <begin position="261"/>
        <end position="276"/>
    </location>
</feature>
<evidence type="ECO:0000313" key="2">
    <source>
        <dbReference type="EMBL" id="KAH7319785.1"/>
    </source>
</evidence>
<name>A0A8K0SXJ3_9HYPO</name>
<organism evidence="2 3">
    <name type="scientific">Stachybotrys elegans</name>
    <dbReference type="NCBI Taxonomy" id="80388"/>
    <lineage>
        <taxon>Eukaryota</taxon>
        <taxon>Fungi</taxon>
        <taxon>Dikarya</taxon>
        <taxon>Ascomycota</taxon>
        <taxon>Pezizomycotina</taxon>
        <taxon>Sordariomycetes</taxon>
        <taxon>Hypocreomycetidae</taxon>
        <taxon>Hypocreales</taxon>
        <taxon>Stachybotryaceae</taxon>
        <taxon>Stachybotrys</taxon>
    </lineage>
</organism>